<reference evidence="1 2" key="1">
    <citation type="journal article" date="2013" name="Genome Announc.">
        <title>Draft Genome Sequence of the Lignocellulose Decomposer Thermobifida fusca Strain TM51.</title>
        <authorList>
            <person name="Toth A."/>
            <person name="Barna T."/>
            <person name="Nagy I."/>
            <person name="Horvath B."/>
            <person name="Nagy I."/>
            <person name="Tancsics A."/>
            <person name="Kriszt B."/>
            <person name="Baka E."/>
            <person name="Fekete C."/>
            <person name="Kukolya J."/>
        </authorList>
    </citation>
    <scope>NUCLEOTIDE SEQUENCE [LARGE SCALE GENOMIC DNA]</scope>
    <source>
        <strain evidence="1 2">TM51</strain>
    </source>
</reference>
<dbReference type="EMBL" id="AOSG01000001">
    <property type="protein sequence ID" value="EOR72909.1"/>
    <property type="molecule type" value="Genomic_DNA"/>
</dbReference>
<protein>
    <recommendedName>
        <fullName evidence="3">CRISPR system ring nuclease SSO1393-like domain-containing protein</fullName>
    </recommendedName>
</protein>
<dbReference type="Proteomes" id="UP000014184">
    <property type="component" value="Unassembled WGS sequence"/>
</dbReference>
<dbReference type="AlphaFoldDB" id="A0A9P2TCW2"/>
<accession>A0A9P2TCW2</accession>
<dbReference type="Gene3D" id="3.40.50.10770">
    <property type="entry name" value="Hypothetical protein VC1899 like domain (Restriction endonuclease-like)"/>
    <property type="match status" value="1"/>
</dbReference>
<evidence type="ECO:0000313" key="2">
    <source>
        <dbReference type="Proteomes" id="UP000014184"/>
    </source>
</evidence>
<keyword evidence="2" id="KW-1185">Reference proteome</keyword>
<dbReference type="RefSeq" id="WP_016187976.1">
    <property type="nucleotide sequence ID" value="NZ_AOSG01000001.1"/>
</dbReference>
<evidence type="ECO:0008006" key="3">
    <source>
        <dbReference type="Google" id="ProtNLM"/>
    </source>
</evidence>
<organism evidence="1 2">
    <name type="scientific">Thermobifida fusca TM51</name>
    <dbReference type="NCBI Taxonomy" id="1169414"/>
    <lineage>
        <taxon>Bacteria</taxon>
        <taxon>Bacillati</taxon>
        <taxon>Actinomycetota</taxon>
        <taxon>Actinomycetes</taxon>
        <taxon>Streptosporangiales</taxon>
        <taxon>Nocardiopsidaceae</taxon>
        <taxon>Thermobifida</taxon>
    </lineage>
</organism>
<evidence type="ECO:0000313" key="1">
    <source>
        <dbReference type="EMBL" id="EOR72909.1"/>
    </source>
</evidence>
<sequence>MTVHIAPVGLSIIGNLAKIEKLKFVEEPAGPNPIEQDFPWTELIKQVQASGYLESIYPGKKPKDVMEAMFETGSAADSPERDELQEIADRINVGEWIRYRGVSAELDTLRQAAIEISSAKKKEEFLPSGKDTVFLLATDTDKGIAAAWWNAIALANGDIRRIRYLSDLDENARLDKTAIGCIHILRIPGLDAFNSDQAFREPMKIMGRLGRLLVAPPESMLEKVKRIIQPREEIRFYLSGGYKATIPYLVALAEWVRSLGEDVSAWIMHETSRKPFQLPLRRLEVRQVRHELKPFYKDGKTKNLETNFFEGYAYEIRGKEYRLTAFGQGMCELFGIPTESVPQ</sequence>
<name>A0A9P2TCW2_THEFU</name>
<proteinExistence type="predicted"/>
<gene>
    <name evidence="1" type="ORF">TM51_00575</name>
</gene>
<comment type="caution">
    <text evidence="1">The sequence shown here is derived from an EMBL/GenBank/DDBJ whole genome shotgun (WGS) entry which is preliminary data.</text>
</comment>